<proteinExistence type="inferred from homology"/>
<dbReference type="GO" id="GO:0005524">
    <property type="term" value="F:ATP binding"/>
    <property type="evidence" value="ECO:0007669"/>
    <property type="project" value="UniProtKB-UniRule"/>
</dbReference>
<keyword evidence="4 9" id="KW-0547">Nucleotide-binding</keyword>
<comment type="caution">
    <text evidence="9">Lacks conserved residue(s) required for the propagation of feature annotation.</text>
</comment>
<sequence>MSKKIFITGTGTDVGKTYISGLIVKKLKEGGKNAAYYKAAMSGNERRADGSLIPGDGLFVKRMAEISQPLEDMCPYVYETAVSPHLASRLEGNPVKMEVVRERFLKVCSRYDYITMEGSGGICCPICYDEAKIQLEDVIRQLELASIIVADAGLGTINSVVLTAEYMRGRKLPVKGIIFNHFHPGNVMEEDNLRMCEDMTGLPVLACVQDGGELHMDLEALTSLYE</sequence>
<evidence type="ECO:0000256" key="9">
    <source>
        <dbReference type="HAMAP-Rule" id="MF_00336"/>
    </source>
</evidence>
<dbReference type="CDD" id="cd03109">
    <property type="entry name" value="DTBS"/>
    <property type="match status" value="1"/>
</dbReference>
<feature type="binding site" evidence="9">
    <location>
        <position position="56"/>
    </location>
    <ligand>
        <name>Mg(2+)</name>
        <dbReference type="ChEBI" id="CHEBI:18420"/>
    </ligand>
</feature>
<name>A0A3A9AP61_9FIRM</name>
<evidence type="ECO:0000256" key="4">
    <source>
        <dbReference type="ARBA" id="ARBA00022741"/>
    </source>
</evidence>
<comment type="function">
    <text evidence="9">Catalyzes a mechanistically unusual reaction, the ATP-dependent insertion of CO2 between the N7 and N8 nitrogen atoms of 7,8-diaminopelargonic acid (DAPA, also called 7,8-diammoniononanoate) to form a ureido ring.</text>
</comment>
<keyword evidence="11" id="KW-1185">Reference proteome</keyword>
<comment type="similarity">
    <text evidence="9">Belongs to the dethiobiotin synthetase family.</text>
</comment>
<comment type="subunit">
    <text evidence="9">Homodimer.</text>
</comment>
<comment type="catalytic activity">
    <reaction evidence="9">
        <text>(7R,8S)-7,8-diammoniononanoate + CO2 + ATP = (4R,5S)-dethiobiotin + ADP + phosphate + 3 H(+)</text>
        <dbReference type="Rhea" id="RHEA:15805"/>
        <dbReference type="ChEBI" id="CHEBI:15378"/>
        <dbReference type="ChEBI" id="CHEBI:16526"/>
        <dbReference type="ChEBI" id="CHEBI:30616"/>
        <dbReference type="ChEBI" id="CHEBI:43474"/>
        <dbReference type="ChEBI" id="CHEBI:149469"/>
        <dbReference type="ChEBI" id="CHEBI:149473"/>
        <dbReference type="ChEBI" id="CHEBI:456216"/>
        <dbReference type="EC" id="6.3.3.3"/>
    </reaction>
</comment>
<feature type="binding site" evidence="9">
    <location>
        <begin position="117"/>
        <end position="120"/>
    </location>
    <ligand>
        <name>ATP</name>
        <dbReference type="ChEBI" id="CHEBI:30616"/>
    </ligand>
</feature>
<evidence type="ECO:0000256" key="7">
    <source>
        <dbReference type="ARBA" id="ARBA00022842"/>
    </source>
</evidence>
<evidence type="ECO:0000256" key="1">
    <source>
        <dbReference type="ARBA" id="ARBA00022490"/>
    </source>
</evidence>
<dbReference type="RefSeq" id="WP_120467082.1">
    <property type="nucleotide sequence ID" value="NZ_RAYQ01000003.1"/>
</dbReference>
<evidence type="ECO:0000256" key="6">
    <source>
        <dbReference type="ARBA" id="ARBA00022840"/>
    </source>
</evidence>
<dbReference type="EMBL" id="RAYQ01000003">
    <property type="protein sequence ID" value="RKI93182.1"/>
    <property type="molecule type" value="Genomic_DNA"/>
</dbReference>
<dbReference type="UniPathway" id="UPA00078">
    <property type="reaction ID" value="UER00161"/>
</dbReference>
<dbReference type="SUPFAM" id="SSF52540">
    <property type="entry name" value="P-loop containing nucleoside triphosphate hydrolases"/>
    <property type="match status" value="1"/>
</dbReference>
<dbReference type="Gene3D" id="3.40.50.300">
    <property type="entry name" value="P-loop containing nucleotide triphosphate hydrolases"/>
    <property type="match status" value="1"/>
</dbReference>
<keyword evidence="1 9" id="KW-0963">Cytoplasm</keyword>
<dbReference type="EC" id="6.3.3.3" evidence="9"/>
<dbReference type="Pfam" id="PF13500">
    <property type="entry name" value="AAA_26"/>
    <property type="match status" value="1"/>
</dbReference>
<comment type="catalytic activity">
    <reaction evidence="8">
        <text>(7R,8S)-8-amino-7-(carboxyamino)nonanoate + ATP = (4R,5S)-dethiobiotin + ADP + phosphate + H(+)</text>
        <dbReference type="Rhea" id="RHEA:63684"/>
        <dbReference type="ChEBI" id="CHEBI:15378"/>
        <dbReference type="ChEBI" id="CHEBI:30616"/>
        <dbReference type="ChEBI" id="CHEBI:43474"/>
        <dbReference type="ChEBI" id="CHEBI:149470"/>
        <dbReference type="ChEBI" id="CHEBI:149473"/>
        <dbReference type="ChEBI" id="CHEBI:456216"/>
    </reaction>
</comment>
<evidence type="ECO:0000256" key="2">
    <source>
        <dbReference type="ARBA" id="ARBA00022598"/>
    </source>
</evidence>
<dbReference type="InterPro" id="IPR004472">
    <property type="entry name" value="DTB_synth_BioD"/>
</dbReference>
<dbReference type="AlphaFoldDB" id="A0A3A9AP61"/>
<dbReference type="PANTHER" id="PTHR43210">
    <property type="entry name" value="DETHIOBIOTIN SYNTHETASE"/>
    <property type="match status" value="1"/>
</dbReference>
<evidence type="ECO:0000313" key="11">
    <source>
        <dbReference type="Proteomes" id="UP000280696"/>
    </source>
</evidence>
<evidence type="ECO:0000313" key="10">
    <source>
        <dbReference type="EMBL" id="RKI93182.1"/>
    </source>
</evidence>
<feature type="binding site" evidence="9">
    <location>
        <position position="117"/>
    </location>
    <ligand>
        <name>Mg(2+)</name>
        <dbReference type="ChEBI" id="CHEBI:18420"/>
    </ligand>
</feature>
<reference evidence="10 11" key="1">
    <citation type="submission" date="2018-09" db="EMBL/GenBank/DDBJ databases">
        <title>Murine metabolic-syndrome-specific gut microbial biobank.</title>
        <authorList>
            <person name="Liu C."/>
        </authorList>
    </citation>
    <scope>NUCLEOTIDE SEQUENCE [LARGE SCALE GENOMIC DNA]</scope>
    <source>
        <strain evidence="10 11">0.1xD8-82</strain>
    </source>
</reference>
<dbReference type="InterPro" id="IPR027417">
    <property type="entry name" value="P-loop_NTPase"/>
</dbReference>
<feature type="binding site" evidence="9">
    <location>
        <position position="17"/>
    </location>
    <ligand>
        <name>Mg(2+)</name>
        <dbReference type="ChEBI" id="CHEBI:18420"/>
    </ligand>
</feature>
<feature type="binding site" evidence="9">
    <location>
        <position position="56"/>
    </location>
    <ligand>
        <name>ATP</name>
        <dbReference type="ChEBI" id="CHEBI:30616"/>
    </ligand>
</feature>
<feature type="active site" evidence="9">
    <location>
        <position position="38"/>
    </location>
</feature>
<comment type="pathway">
    <text evidence="9">Cofactor biosynthesis; biotin biosynthesis; biotin from 7,8-diaminononanoate: step 1/2.</text>
</comment>
<dbReference type="PANTHER" id="PTHR43210:SF2">
    <property type="entry name" value="ATP-DEPENDENT DETHIOBIOTIN SYNTHETASE BIOD 2"/>
    <property type="match status" value="1"/>
</dbReference>
<comment type="caution">
    <text evidence="10">The sequence shown here is derived from an EMBL/GenBank/DDBJ whole genome shotgun (WGS) entry which is preliminary data.</text>
</comment>
<dbReference type="OrthoDB" id="9802097at2"/>
<feature type="binding site" evidence="9">
    <location>
        <begin position="180"/>
        <end position="181"/>
    </location>
    <ligand>
        <name>ATP</name>
        <dbReference type="ChEBI" id="CHEBI:30616"/>
    </ligand>
</feature>
<dbReference type="PIRSF" id="PIRSF006755">
    <property type="entry name" value="DTB_synth"/>
    <property type="match status" value="1"/>
</dbReference>
<evidence type="ECO:0000256" key="3">
    <source>
        <dbReference type="ARBA" id="ARBA00022723"/>
    </source>
</evidence>
<dbReference type="NCBIfam" id="TIGR00347">
    <property type="entry name" value="bioD"/>
    <property type="match status" value="1"/>
</dbReference>
<keyword evidence="5 9" id="KW-0093">Biotin biosynthesis</keyword>
<keyword evidence="3 9" id="KW-0479">Metal-binding</keyword>
<feature type="binding site" evidence="9">
    <location>
        <position position="209"/>
    </location>
    <ligand>
        <name>ATP</name>
        <dbReference type="ChEBI" id="CHEBI:30616"/>
    </ligand>
</feature>
<comment type="subcellular location">
    <subcellularLocation>
        <location evidence="9">Cytoplasm</location>
    </subcellularLocation>
</comment>
<dbReference type="GO" id="GO:0000287">
    <property type="term" value="F:magnesium ion binding"/>
    <property type="evidence" value="ECO:0007669"/>
    <property type="project" value="UniProtKB-UniRule"/>
</dbReference>
<accession>A0A3A9AP61</accession>
<protein>
    <recommendedName>
        <fullName evidence="9">ATP-dependent dethiobiotin synthetase BioD</fullName>
        <ecNumber evidence="9">6.3.3.3</ecNumber>
    </recommendedName>
    <alternativeName>
        <fullName evidence="9">DTB synthetase</fullName>
        <shortName evidence="9">DTBS</shortName>
    </alternativeName>
    <alternativeName>
        <fullName evidence="9">Dethiobiotin synthase</fullName>
    </alternativeName>
</protein>
<keyword evidence="7 9" id="KW-0460">Magnesium</keyword>
<comment type="cofactor">
    <cofactor evidence="9">
        <name>Mg(2+)</name>
        <dbReference type="ChEBI" id="CHEBI:18420"/>
    </cofactor>
</comment>
<dbReference type="Proteomes" id="UP000280696">
    <property type="component" value="Unassembled WGS sequence"/>
</dbReference>
<organism evidence="10 11">
    <name type="scientific">Parablautia intestinalis</name>
    <dbReference type="NCBI Taxonomy" id="2320100"/>
    <lineage>
        <taxon>Bacteria</taxon>
        <taxon>Bacillati</taxon>
        <taxon>Bacillota</taxon>
        <taxon>Clostridia</taxon>
        <taxon>Lachnospirales</taxon>
        <taxon>Lachnospiraceae</taxon>
        <taxon>Parablautia</taxon>
    </lineage>
</organism>
<keyword evidence="6 9" id="KW-0067">ATP-binding</keyword>
<evidence type="ECO:0000256" key="5">
    <source>
        <dbReference type="ARBA" id="ARBA00022756"/>
    </source>
</evidence>
<evidence type="ECO:0000256" key="8">
    <source>
        <dbReference type="ARBA" id="ARBA00047386"/>
    </source>
</evidence>
<dbReference type="GO" id="GO:0004141">
    <property type="term" value="F:dethiobiotin synthase activity"/>
    <property type="evidence" value="ECO:0007669"/>
    <property type="project" value="UniProtKB-UniRule"/>
</dbReference>
<feature type="binding site" evidence="9">
    <location>
        <position position="42"/>
    </location>
    <ligand>
        <name>substrate</name>
    </ligand>
</feature>
<dbReference type="GO" id="GO:0005829">
    <property type="term" value="C:cytosol"/>
    <property type="evidence" value="ECO:0007669"/>
    <property type="project" value="TreeGrafter"/>
</dbReference>
<dbReference type="GO" id="GO:0009102">
    <property type="term" value="P:biotin biosynthetic process"/>
    <property type="evidence" value="ECO:0007669"/>
    <property type="project" value="UniProtKB-UniRule"/>
</dbReference>
<gene>
    <name evidence="9 10" type="primary">bioD</name>
    <name evidence="10" type="ORF">D7V94_04165</name>
</gene>
<feature type="binding site" evidence="9">
    <location>
        <begin position="13"/>
        <end position="18"/>
    </location>
    <ligand>
        <name>ATP</name>
        <dbReference type="ChEBI" id="CHEBI:30616"/>
    </ligand>
</feature>
<dbReference type="HAMAP" id="MF_00336">
    <property type="entry name" value="BioD"/>
    <property type="match status" value="1"/>
</dbReference>
<keyword evidence="2 9" id="KW-0436">Ligase</keyword>